<organism evidence="2 3">
    <name type="scientific">Massarina eburnea CBS 473.64</name>
    <dbReference type="NCBI Taxonomy" id="1395130"/>
    <lineage>
        <taxon>Eukaryota</taxon>
        <taxon>Fungi</taxon>
        <taxon>Dikarya</taxon>
        <taxon>Ascomycota</taxon>
        <taxon>Pezizomycotina</taxon>
        <taxon>Dothideomycetes</taxon>
        <taxon>Pleosporomycetidae</taxon>
        <taxon>Pleosporales</taxon>
        <taxon>Massarineae</taxon>
        <taxon>Massarinaceae</taxon>
        <taxon>Massarina</taxon>
    </lineage>
</organism>
<dbReference type="OrthoDB" id="3439627at2759"/>
<reference evidence="2" key="1">
    <citation type="journal article" date="2020" name="Stud. Mycol.">
        <title>101 Dothideomycetes genomes: a test case for predicting lifestyles and emergence of pathogens.</title>
        <authorList>
            <person name="Haridas S."/>
            <person name="Albert R."/>
            <person name="Binder M."/>
            <person name="Bloem J."/>
            <person name="Labutti K."/>
            <person name="Salamov A."/>
            <person name="Andreopoulos B."/>
            <person name="Baker S."/>
            <person name="Barry K."/>
            <person name="Bills G."/>
            <person name="Bluhm B."/>
            <person name="Cannon C."/>
            <person name="Castanera R."/>
            <person name="Culley D."/>
            <person name="Daum C."/>
            <person name="Ezra D."/>
            <person name="Gonzalez J."/>
            <person name="Henrissat B."/>
            <person name="Kuo A."/>
            <person name="Liang C."/>
            <person name="Lipzen A."/>
            <person name="Lutzoni F."/>
            <person name="Magnuson J."/>
            <person name="Mondo S."/>
            <person name="Nolan M."/>
            <person name="Ohm R."/>
            <person name="Pangilinan J."/>
            <person name="Park H.-J."/>
            <person name="Ramirez L."/>
            <person name="Alfaro M."/>
            <person name="Sun H."/>
            <person name="Tritt A."/>
            <person name="Yoshinaga Y."/>
            <person name="Zwiers L.-H."/>
            <person name="Turgeon B."/>
            <person name="Goodwin S."/>
            <person name="Spatafora J."/>
            <person name="Crous P."/>
            <person name="Grigoriev I."/>
        </authorList>
    </citation>
    <scope>NUCLEOTIDE SEQUENCE</scope>
    <source>
        <strain evidence="2">CBS 473.64</strain>
    </source>
</reference>
<protein>
    <submittedName>
        <fullName evidence="2">Uncharacterized protein</fullName>
    </submittedName>
</protein>
<feature type="compositionally biased region" description="Polar residues" evidence="1">
    <location>
        <begin position="1"/>
        <end position="11"/>
    </location>
</feature>
<accession>A0A6A6SE38</accession>
<proteinExistence type="predicted"/>
<dbReference type="Proteomes" id="UP000799753">
    <property type="component" value="Unassembled WGS sequence"/>
</dbReference>
<feature type="compositionally biased region" description="Basic and acidic residues" evidence="1">
    <location>
        <begin position="49"/>
        <end position="64"/>
    </location>
</feature>
<gene>
    <name evidence="2" type="ORF">P280DRAFT_466346</name>
</gene>
<sequence length="64" mass="7001">MPRNGDGSSDNGPIDANNVVHGGPGADVRFLFQSPIQYTNKSNVGHAQAHQERRTDARSREGRR</sequence>
<keyword evidence="3" id="KW-1185">Reference proteome</keyword>
<evidence type="ECO:0000313" key="3">
    <source>
        <dbReference type="Proteomes" id="UP000799753"/>
    </source>
</evidence>
<evidence type="ECO:0000313" key="2">
    <source>
        <dbReference type="EMBL" id="KAF2645111.1"/>
    </source>
</evidence>
<feature type="region of interest" description="Disordered" evidence="1">
    <location>
        <begin position="1"/>
        <end position="27"/>
    </location>
</feature>
<name>A0A6A6SE38_9PLEO</name>
<evidence type="ECO:0000256" key="1">
    <source>
        <dbReference type="SAM" id="MobiDB-lite"/>
    </source>
</evidence>
<dbReference type="AlphaFoldDB" id="A0A6A6SE38"/>
<feature type="region of interest" description="Disordered" evidence="1">
    <location>
        <begin position="39"/>
        <end position="64"/>
    </location>
</feature>
<dbReference type="EMBL" id="MU006778">
    <property type="protein sequence ID" value="KAF2645111.1"/>
    <property type="molecule type" value="Genomic_DNA"/>
</dbReference>